<dbReference type="STRING" id="656024.FsymDg_1945"/>
<accession>F8B4A7</accession>
<dbReference type="Gene3D" id="1.10.10.10">
    <property type="entry name" value="Winged helix-like DNA-binding domain superfamily/Winged helix DNA-binding domain"/>
    <property type="match status" value="1"/>
</dbReference>
<keyword evidence="1" id="KW-0805">Transcription regulation</keyword>
<dbReference type="AlphaFoldDB" id="F8B4A7"/>
<dbReference type="CDD" id="cd06170">
    <property type="entry name" value="LuxR_C_like"/>
    <property type="match status" value="1"/>
</dbReference>
<evidence type="ECO:0000256" key="4">
    <source>
        <dbReference type="SAM" id="MobiDB-lite"/>
    </source>
</evidence>
<dbReference type="Pfam" id="PF00196">
    <property type="entry name" value="GerE"/>
    <property type="match status" value="1"/>
</dbReference>
<dbReference type="PANTHER" id="PTHR44688:SF16">
    <property type="entry name" value="DNA-BINDING TRANSCRIPTIONAL ACTIVATOR DEVR_DOSR"/>
    <property type="match status" value="1"/>
</dbReference>
<evidence type="ECO:0000313" key="7">
    <source>
        <dbReference type="Proteomes" id="UP000001549"/>
    </source>
</evidence>
<evidence type="ECO:0000256" key="3">
    <source>
        <dbReference type="ARBA" id="ARBA00023163"/>
    </source>
</evidence>
<dbReference type="PANTHER" id="PTHR44688">
    <property type="entry name" value="DNA-BINDING TRANSCRIPTIONAL ACTIVATOR DEVR_DOSR"/>
    <property type="match status" value="1"/>
</dbReference>
<dbReference type="eggNOG" id="COG2197">
    <property type="taxonomic scope" value="Bacteria"/>
</dbReference>
<feature type="region of interest" description="Disordered" evidence="4">
    <location>
        <begin position="199"/>
        <end position="220"/>
    </location>
</feature>
<organism evidence="6 7">
    <name type="scientific">Candidatus Protofrankia datiscae</name>
    <dbReference type="NCBI Taxonomy" id="2716812"/>
    <lineage>
        <taxon>Bacteria</taxon>
        <taxon>Bacillati</taxon>
        <taxon>Actinomycetota</taxon>
        <taxon>Actinomycetes</taxon>
        <taxon>Frankiales</taxon>
        <taxon>Frankiaceae</taxon>
        <taxon>Protofrankia</taxon>
    </lineage>
</organism>
<name>F8B4A7_9ACTN</name>
<feature type="region of interest" description="Disordered" evidence="4">
    <location>
        <begin position="1"/>
        <end position="23"/>
    </location>
</feature>
<dbReference type="GO" id="GO:0003677">
    <property type="term" value="F:DNA binding"/>
    <property type="evidence" value="ECO:0007669"/>
    <property type="project" value="UniProtKB-KW"/>
</dbReference>
<keyword evidence="2" id="KW-0238">DNA-binding</keyword>
<dbReference type="RefSeq" id="WP_013873323.1">
    <property type="nucleotide sequence ID" value="NC_015656.1"/>
</dbReference>
<dbReference type="EMBL" id="CP002801">
    <property type="protein sequence ID" value="AEH09379.1"/>
    <property type="molecule type" value="Genomic_DNA"/>
</dbReference>
<dbReference type="GO" id="GO:0006355">
    <property type="term" value="P:regulation of DNA-templated transcription"/>
    <property type="evidence" value="ECO:0007669"/>
    <property type="project" value="InterPro"/>
</dbReference>
<keyword evidence="7" id="KW-1185">Reference proteome</keyword>
<evidence type="ECO:0000256" key="2">
    <source>
        <dbReference type="ARBA" id="ARBA00023125"/>
    </source>
</evidence>
<protein>
    <submittedName>
        <fullName evidence="6">Transcriptional regulator, LuxR family</fullName>
    </submittedName>
</protein>
<proteinExistence type="predicted"/>
<dbReference type="InterPro" id="IPR000792">
    <property type="entry name" value="Tscrpt_reg_LuxR_C"/>
</dbReference>
<dbReference type="InterPro" id="IPR016032">
    <property type="entry name" value="Sig_transdc_resp-reg_C-effctor"/>
</dbReference>
<dbReference type="KEGG" id="fsy:FsymDg_1945"/>
<feature type="domain" description="HTH luxR-type" evidence="5">
    <location>
        <begin position="216"/>
        <end position="281"/>
    </location>
</feature>
<keyword evidence="3" id="KW-0804">Transcription</keyword>
<reference evidence="6 7" key="1">
    <citation type="submission" date="2011-05" db="EMBL/GenBank/DDBJ databases">
        <title>Complete sequence of chromosome of Frankia symbiont of Datisca glomerata.</title>
        <authorList>
            <consortium name="US DOE Joint Genome Institute"/>
            <person name="Lucas S."/>
            <person name="Han J."/>
            <person name="Lapidus A."/>
            <person name="Cheng J.-F."/>
            <person name="Goodwin L."/>
            <person name="Pitluck S."/>
            <person name="Peters L."/>
            <person name="Mikhailova N."/>
            <person name="Chertkov O."/>
            <person name="Teshima H."/>
            <person name="Han C."/>
            <person name="Tapia R."/>
            <person name="Land M."/>
            <person name="Hauser L."/>
            <person name="Kyrpides N."/>
            <person name="Ivanova N."/>
            <person name="Pagani I."/>
            <person name="Berry A."/>
            <person name="Pawlowski K."/>
            <person name="Persson T."/>
            <person name="Vanden Heuvel B."/>
            <person name="Benson D."/>
            <person name="Woyke T."/>
        </authorList>
    </citation>
    <scope>NUCLEOTIDE SEQUENCE [LARGE SCALE GENOMIC DNA]</scope>
    <source>
        <strain evidence="7">4085684</strain>
    </source>
</reference>
<dbReference type="HOGENOM" id="CLU_952328_0_0_11"/>
<dbReference type="SMART" id="SM00421">
    <property type="entry name" value="HTH_LUXR"/>
    <property type="match status" value="1"/>
</dbReference>
<dbReference type="PROSITE" id="PS50043">
    <property type="entry name" value="HTH_LUXR_2"/>
    <property type="match status" value="1"/>
</dbReference>
<dbReference type="PROSITE" id="PS00622">
    <property type="entry name" value="HTH_LUXR_1"/>
    <property type="match status" value="1"/>
</dbReference>
<dbReference type="PRINTS" id="PR00038">
    <property type="entry name" value="HTHLUXR"/>
</dbReference>
<sequence length="292" mass="31063">MISGVMAGTPTGGADWSSRQRQERFRENQSAALRECLLGRRAAGCDLLARALTASLTAPTVDKVSLLATLGLLAMVGEKPPSADQVDLVARAITDGDTLAVAGLHAVHAQRAVFAAETTTARTWACASATAVDRLSDAELATCLEIVALLAWVEACLGRRYDAERHCDRGAALAVHTGQTVLLPFLLLGRGLAWLPTAMGQRPRPTTPHQPADGPAHPLLASLTDREREIAYVAGTGRKNKEIADELNLSPRTVELHLTRIYRKLGIPSRAALARLMSQLGDVTAERDADGA</sequence>
<evidence type="ECO:0000313" key="6">
    <source>
        <dbReference type="EMBL" id="AEH09379.1"/>
    </source>
</evidence>
<dbReference type="SUPFAM" id="SSF46894">
    <property type="entry name" value="C-terminal effector domain of the bipartite response regulators"/>
    <property type="match status" value="1"/>
</dbReference>
<evidence type="ECO:0000256" key="1">
    <source>
        <dbReference type="ARBA" id="ARBA00023015"/>
    </source>
</evidence>
<evidence type="ECO:0000259" key="5">
    <source>
        <dbReference type="PROSITE" id="PS50043"/>
    </source>
</evidence>
<dbReference type="Proteomes" id="UP000001549">
    <property type="component" value="Chromosome"/>
</dbReference>
<dbReference type="InterPro" id="IPR036388">
    <property type="entry name" value="WH-like_DNA-bd_sf"/>
</dbReference>
<gene>
    <name evidence="6" type="ordered locus">FsymDg_1945</name>
</gene>